<reference evidence="2 3" key="1">
    <citation type="submission" date="2020-06" db="EMBL/GenBank/DDBJ databases">
        <title>WGS assembly of Ceratodon purpureus strain R40.</title>
        <authorList>
            <person name="Carey S.B."/>
            <person name="Jenkins J."/>
            <person name="Shu S."/>
            <person name="Lovell J.T."/>
            <person name="Sreedasyam A."/>
            <person name="Maumus F."/>
            <person name="Tiley G.P."/>
            <person name="Fernandez-Pozo N."/>
            <person name="Barry K."/>
            <person name="Chen C."/>
            <person name="Wang M."/>
            <person name="Lipzen A."/>
            <person name="Daum C."/>
            <person name="Saski C.A."/>
            <person name="Payton A.C."/>
            <person name="Mcbreen J.C."/>
            <person name="Conrad R.E."/>
            <person name="Kollar L.M."/>
            <person name="Olsson S."/>
            <person name="Huttunen S."/>
            <person name="Landis J.B."/>
            <person name="Wickett N.J."/>
            <person name="Johnson M.G."/>
            <person name="Rensing S.A."/>
            <person name="Grimwood J."/>
            <person name="Schmutz J."/>
            <person name="Mcdaniel S.F."/>
        </authorList>
    </citation>
    <scope>NUCLEOTIDE SEQUENCE [LARGE SCALE GENOMIC DNA]</scope>
    <source>
        <strain evidence="2 3">R40</strain>
    </source>
</reference>
<dbReference type="AlphaFoldDB" id="A0A8T0HGP3"/>
<dbReference type="Proteomes" id="UP000822688">
    <property type="component" value="Chromosome 6"/>
</dbReference>
<evidence type="ECO:0000313" key="2">
    <source>
        <dbReference type="EMBL" id="KAG0570520.1"/>
    </source>
</evidence>
<protein>
    <submittedName>
        <fullName evidence="2">Uncharacterized protein</fullName>
    </submittedName>
</protein>
<proteinExistence type="predicted"/>
<sequence>MVFGRRDASPAQRARYACPRHACAATPAPRSPGARRAIPARPDGASDGTRTAPALPGAARSGGRRERAHARARARALPTCPRPAHARRQAPALGSTRIPPAGLPPALRSRRASLMSHSPRDASLTFFLPLSRSRSRPARGPLASPAPPFACVSSSSSLIVTRRHSSPLVARRTYCVARSRRSGVFFFFPEGGDRRRVAARRQGFRRV</sequence>
<evidence type="ECO:0000256" key="1">
    <source>
        <dbReference type="SAM" id="MobiDB-lite"/>
    </source>
</evidence>
<evidence type="ECO:0000313" key="3">
    <source>
        <dbReference type="Proteomes" id="UP000822688"/>
    </source>
</evidence>
<feature type="region of interest" description="Disordered" evidence="1">
    <location>
        <begin position="1"/>
        <end position="118"/>
    </location>
</feature>
<accession>A0A8T0HGP3</accession>
<organism evidence="2 3">
    <name type="scientific">Ceratodon purpureus</name>
    <name type="common">Fire moss</name>
    <name type="synonym">Dicranum purpureum</name>
    <dbReference type="NCBI Taxonomy" id="3225"/>
    <lineage>
        <taxon>Eukaryota</taxon>
        <taxon>Viridiplantae</taxon>
        <taxon>Streptophyta</taxon>
        <taxon>Embryophyta</taxon>
        <taxon>Bryophyta</taxon>
        <taxon>Bryophytina</taxon>
        <taxon>Bryopsida</taxon>
        <taxon>Dicranidae</taxon>
        <taxon>Pseudoditrichales</taxon>
        <taxon>Ditrichaceae</taxon>
        <taxon>Ceratodon</taxon>
    </lineage>
</organism>
<gene>
    <name evidence="2" type="ORF">KC19_6G168600</name>
</gene>
<name>A0A8T0HGP3_CERPU</name>
<keyword evidence="3" id="KW-1185">Reference proteome</keyword>
<comment type="caution">
    <text evidence="2">The sequence shown here is derived from an EMBL/GenBank/DDBJ whole genome shotgun (WGS) entry which is preliminary data.</text>
</comment>
<dbReference type="EMBL" id="CM026427">
    <property type="protein sequence ID" value="KAG0570520.1"/>
    <property type="molecule type" value="Genomic_DNA"/>
</dbReference>